<gene>
    <name evidence="1" type="ORF">SAMN04487968_11457</name>
</gene>
<dbReference type="Proteomes" id="UP000198832">
    <property type="component" value="Unassembled WGS sequence"/>
</dbReference>
<evidence type="ECO:0008006" key="3">
    <source>
        <dbReference type="Google" id="ProtNLM"/>
    </source>
</evidence>
<dbReference type="AlphaFoldDB" id="A0A1I1N327"/>
<dbReference type="OrthoDB" id="669978at2"/>
<name>A0A1I1N327_9ACTN</name>
<proteinExistence type="predicted"/>
<dbReference type="RefSeq" id="WP_091126101.1">
    <property type="nucleotide sequence ID" value="NZ_FOLB01000014.1"/>
</dbReference>
<keyword evidence="2" id="KW-1185">Reference proteome</keyword>
<organism evidence="1 2">
    <name type="scientific">Nocardioides terrae</name>
    <dbReference type="NCBI Taxonomy" id="574651"/>
    <lineage>
        <taxon>Bacteria</taxon>
        <taxon>Bacillati</taxon>
        <taxon>Actinomycetota</taxon>
        <taxon>Actinomycetes</taxon>
        <taxon>Propionibacteriales</taxon>
        <taxon>Nocardioidaceae</taxon>
        <taxon>Nocardioides</taxon>
    </lineage>
</organism>
<sequence>MTWVSALRGVKGNKVGMAIEELHRVENDLVIALLNLADQQKVDHEIFHVARDIAGWSRQHVSELARVGQAYGLDLDADADDEPSLLGRVKQKGSELTGRFHEPGLPLLADLRHVHRTAAGASLDWEILAQTAQALKDTDLLDVAQRCHPETLRQMRWANAKLKETSAQVMVTG</sequence>
<dbReference type="EMBL" id="FOLB01000014">
    <property type="protein sequence ID" value="SFC91756.1"/>
    <property type="molecule type" value="Genomic_DNA"/>
</dbReference>
<protein>
    <recommendedName>
        <fullName evidence="3">Ferritin-like metal-binding protein YciE</fullName>
    </recommendedName>
</protein>
<reference evidence="1 2" key="1">
    <citation type="submission" date="2016-10" db="EMBL/GenBank/DDBJ databases">
        <authorList>
            <person name="de Groot N.N."/>
        </authorList>
    </citation>
    <scope>NUCLEOTIDE SEQUENCE [LARGE SCALE GENOMIC DNA]</scope>
    <source>
        <strain evidence="1 2">CGMCC 1.7056</strain>
    </source>
</reference>
<accession>A0A1I1N327</accession>
<dbReference type="STRING" id="574651.SAMN04487968_11457"/>
<evidence type="ECO:0000313" key="1">
    <source>
        <dbReference type="EMBL" id="SFC91756.1"/>
    </source>
</evidence>
<evidence type="ECO:0000313" key="2">
    <source>
        <dbReference type="Proteomes" id="UP000198832"/>
    </source>
</evidence>